<dbReference type="EMBL" id="JACBZA010000001">
    <property type="protein sequence ID" value="NYH81639.1"/>
    <property type="molecule type" value="Genomic_DNA"/>
</dbReference>
<dbReference type="Proteomes" id="UP000199052">
    <property type="component" value="Unassembled WGS sequence"/>
</dbReference>
<reference evidence="3 6" key="2">
    <citation type="submission" date="2020-07" db="EMBL/GenBank/DDBJ databases">
        <title>Sequencing the genomes of 1000 actinobacteria strains.</title>
        <authorList>
            <person name="Klenk H.-P."/>
        </authorList>
    </citation>
    <scope>NUCLEOTIDE SEQUENCE [LARGE SCALE GENOMIC DNA]</scope>
    <source>
        <strain evidence="3 6">DSM 45117</strain>
    </source>
</reference>
<feature type="transmembrane region" description="Helical" evidence="2">
    <location>
        <begin position="113"/>
        <end position="134"/>
    </location>
</feature>
<evidence type="ECO:0000313" key="6">
    <source>
        <dbReference type="Proteomes" id="UP000533017"/>
    </source>
</evidence>
<feature type="transmembrane region" description="Helical" evidence="2">
    <location>
        <begin position="48"/>
        <end position="66"/>
    </location>
</feature>
<dbReference type="RefSeq" id="WP_237768605.1">
    <property type="nucleotide sequence ID" value="NZ_FOOI01000002.1"/>
</dbReference>
<keyword evidence="6" id="KW-1185">Reference proteome</keyword>
<dbReference type="InterPro" id="IPR038750">
    <property type="entry name" value="YczE/YyaS-like"/>
</dbReference>
<sequence>MPNDHARSADQDQPPGDHDRKAGDQEQPPKDASGPLAALRTGRLGRRLPQLYAGLALYGVSMALLIRGNLGLDPWDVFHQGLAVRMPLSFGTIVILVSLAVLLSWIPLRQWPGLGTVSNALLVGVAVDLALAVLPAPDPMAARIAFMLGGVVLNAVATAAYLGARLGPGPRDGLMTGLVRRTGGSVRVVRTCIEVVVLAIGWLLGGTVGVGTVVYAVGIGPLVHVLLPRLTVPTRPGPRRREPSRIASGP</sequence>
<organism evidence="4 5">
    <name type="scientific">Actinopolymorpha cephalotaxi</name>
    <dbReference type="NCBI Taxonomy" id="504797"/>
    <lineage>
        <taxon>Bacteria</taxon>
        <taxon>Bacillati</taxon>
        <taxon>Actinomycetota</taxon>
        <taxon>Actinomycetes</taxon>
        <taxon>Propionibacteriales</taxon>
        <taxon>Actinopolymorphaceae</taxon>
        <taxon>Actinopolymorpha</taxon>
    </lineage>
</organism>
<feature type="compositionally biased region" description="Basic and acidic residues" evidence="1">
    <location>
        <begin position="1"/>
        <end position="29"/>
    </location>
</feature>
<name>A0A1I2ME84_9ACTN</name>
<dbReference type="Pfam" id="PF19700">
    <property type="entry name" value="DUF6198"/>
    <property type="match status" value="1"/>
</dbReference>
<keyword evidence="2" id="KW-1133">Transmembrane helix</keyword>
<proteinExistence type="predicted"/>
<keyword evidence="2" id="KW-0812">Transmembrane</keyword>
<feature type="transmembrane region" description="Helical" evidence="2">
    <location>
        <begin position="140"/>
        <end position="164"/>
    </location>
</feature>
<feature type="region of interest" description="Disordered" evidence="1">
    <location>
        <begin position="1"/>
        <end position="37"/>
    </location>
</feature>
<feature type="transmembrane region" description="Helical" evidence="2">
    <location>
        <begin position="86"/>
        <end position="106"/>
    </location>
</feature>
<dbReference type="EMBL" id="FOOI01000002">
    <property type="protein sequence ID" value="SFF87857.1"/>
    <property type="molecule type" value="Genomic_DNA"/>
</dbReference>
<evidence type="ECO:0000313" key="5">
    <source>
        <dbReference type="Proteomes" id="UP000199052"/>
    </source>
</evidence>
<evidence type="ECO:0000313" key="4">
    <source>
        <dbReference type="EMBL" id="SFF87857.1"/>
    </source>
</evidence>
<evidence type="ECO:0000256" key="1">
    <source>
        <dbReference type="SAM" id="MobiDB-lite"/>
    </source>
</evidence>
<keyword evidence="2" id="KW-0472">Membrane</keyword>
<dbReference type="AlphaFoldDB" id="A0A1I2ME84"/>
<dbReference type="Proteomes" id="UP000533017">
    <property type="component" value="Unassembled WGS sequence"/>
</dbReference>
<reference evidence="4 5" key="1">
    <citation type="submission" date="2016-10" db="EMBL/GenBank/DDBJ databases">
        <authorList>
            <person name="de Groot N.N."/>
        </authorList>
    </citation>
    <scope>NUCLEOTIDE SEQUENCE [LARGE SCALE GENOMIC DNA]</scope>
    <source>
        <strain evidence="4 5">CPCC 202808</strain>
    </source>
</reference>
<evidence type="ECO:0000313" key="3">
    <source>
        <dbReference type="EMBL" id="NYH81639.1"/>
    </source>
</evidence>
<evidence type="ECO:0000256" key="2">
    <source>
        <dbReference type="SAM" id="Phobius"/>
    </source>
</evidence>
<dbReference type="PANTHER" id="PTHR40078:SF1">
    <property type="entry name" value="INTEGRAL MEMBRANE PROTEIN"/>
    <property type="match status" value="1"/>
</dbReference>
<dbReference type="STRING" id="504797.SAMN05421678_102502"/>
<dbReference type="PANTHER" id="PTHR40078">
    <property type="entry name" value="INTEGRAL MEMBRANE PROTEIN-RELATED"/>
    <property type="match status" value="1"/>
</dbReference>
<gene>
    <name evidence="3" type="ORF">FHR37_000490</name>
    <name evidence="4" type="ORF">SAMN05421678_102502</name>
</gene>
<accession>A0A1I2ME84</accession>
<protein>
    <submittedName>
        <fullName evidence="3 4">Membrane protein YczE</fullName>
    </submittedName>
</protein>